<dbReference type="AlphaFoldDB" id="A0A495X6R0"/>
<feature type="transmembrane region" description="Helical" evidence="9">
    <location>
        <begin position="21"/>
        <end position="41"/>
    </location>
</feature>
<reference evidence="11 12" key="1">
    <citation type="submission" date="2018-10" db="EMBL/GenBank/DDBJ databases">
        <title>Sequencing the genomes of 1000 actinobacteria strains.</title>
        <authorList>
            <person name="Klenk H.-P."/>
        </authorList>
    </citation>
    <scope>NUCLEOTIDE SEQUENCE [LARGE SCALE GENOMIC DNA]</scope>
    <source>
        <strain evidence="11 12">DSM 43911</strain>
    </source>
</reference>
<evidence type="ECO:0000256" key="1">
    <source>
        <dbReference type="ARBA" id="ARBA00004651"/>
    </source>
</evidence>
<evidence type="ECO:0000256" key="6">
    <source>
        <dbReference type="ARBA" id="ARBA00022970"/>
    </source>
</evidence>
<dbReference type="InterPro" id="IPR000515">
    <property type="entry name" value="MetI-like"/>
</dbReference>
<accession>A0A495X6R0</accession>
<dbReference type="RefSeq" id="WP_121221767.1">
    <property type="nucleotide sequence ID" value="NZ_JBIUBA010000038.1"/>
</dbReference>
<dbReference type="Pfam" id="PF00528">
    <property type="entry name" value="BPD_transp_1"/>
    <property type="match status" value="1"/>
</dbReference>
<feature type="transmembrane region" description="Helical" evidence="9">
    <location>
        <begin position="61"/>
        <end position="80"/>
    </location>
</feature>
<evidence type="ECO:0000256" key="5">
    <source>
        <dbReference type="ARBA" id="ARBA00022692"/>
    </source>
</evidence>
<keyword evidence="6" id="KW-0029">Amino-acid transport</keyword>
<protein>
    <submittedName>
        <fullName evidence="11">Amino acid ABC transporter membrane protein 1 (PAAT family)</fullName>
    </submittedName>
</protein>
<dbReference type="GO" id="GO:0006865">
    <property type="term" value="P:amino acid transport"/>
    <property type="evidence" value="ECO:0007669"/>
    <property type="project" value="UniProtKB-KW"/>
</dbReference>
<comment type="caution">
    <text evidence="11">The sequence shown here is derived from an EMBL/GenBank/DDBJ whole genome shotgun (WGS) entry which is preliminary data.</text>
</comment>
<evidence type="ECO:0000256" key="7">
    <source>
        <dbReference type="ARBA" id="ARBA00022989"/>
    </source>
</evidence>
<comment type="similarity">
    <text evidence="2">Belongs to the binding-protein-dependent transport system permease family. HisMQ subfamily.</text>
</comment>
<dbReference type="PANTHER" id="PTHR30614">
    <property type="entry name" value="MEMBRANE COMPONENT OF AMINO ACID ABC TRANSPORTER"/>
    <property type="match status" value="1"/>
</dbReference>
<evidence type="ECO:0000256" key="9">
    <source>
        <dbReference type="RuleBase" id="RU363032"/>
    </source>
</evidence>
<dbReference type="OrthoDB" id="3181282at2"/>
<dbReference type="PROSITE" id="PS50928">
    <property type="entry name" value="ABC_TM1"/>
    <property type="match status" value="1"/>
</dbReference>
<evidence type="ECO:0000259" key="10">
    <source>
        <dbReference type="PROSITE" id="PS50928"/>
    </source>
</evidence>
<proteinExistence type="inferred from homology"/>
<dbReference type="InterPro" id="IPR035906">
    <property type="entry name" value="MetI-like_sf"/>
</dbReference>
<evidence type="ECO:0000256" key="8">
    <source>
        <dbReference type="ARBA" id="ARBA00023136"/>
    </source>
</evidence>
<dbReference type="PANTHER" id="PTHR30614:SF37">
    <property type="entry name" value="AMINO-ACID ABC TRANSPORTER PERMEASE PROTEIN YHDX-RELATED"/>
    <property type="match status" value="1"/>
</dbReference>
<sequence>MDVLLDNLDLYGPGFLNTIELFLIAAAGSLVLGTILAMLRVSPVPIFRAAGTLYVTVVRNTPLTLVFFFFAFAFPLLKIVDASDFGGSAARYYFTFAVISLTLYTSAFVCEVVRSGINTVPVGQAEASRALGLTFGQMLGSVVLPQATRAVVPPMVSTMIALLKNTTIAAGFSVFQAGSISLNLSERGENQLVGLLWVALFFVILVIPMTLLQRSLEKRWSIAR</sequence>
<evidence type="ECO:0000256" key="3">
    <source>
        <dbReference type="ARBA" id="ARBA00022448"/>
    </source>
</evidence>
<keyword evidence="4" id="KW-1003">Cell membrane</keyword>
<feature type="transmembrane region" description="Helical" evidence="9">
    <location>
        <begin position="92"/>
        <end position="109"/>
    </location>
</feature>
<dbReference type="Gene3D" id="1.10.3720.10">
    <property type="entry name" value="MetI-like"/>
    <property type="match status" value="1"/>
</dbReference>
<dbReference type="Proteomes" id="UP000272729">
    <property type="component" value="Unassembled WGS sequence"/>
</dbReference>
<keyword evidence="12" id="KW-1185">Reference proteome</keyword>
<dbReference type="SUPFAM" id="SSF161098">
    <property type="entry name" value="MetI-like"/>
    <property type="match status" value="1"/>
</dbReference>
<dbReference type="EMBL" id="RBXR01000001">
    <property type="protein sequence ID" value="RKT69770.1"/>
    <property type="molecule type" value="Genomic_DNA"/>
</dbReference>
<keyword evidence="8 9" id="KW-0472">Membrane</keyword>
<dbReference type="GO" id="GO:0043190">
    <property type="term" value="C:ATP-binding cassette (ABC) transporter complex"/>
    <property type="evidence" value="ECO:0007669"/>
    <property type="project" value="InterPro"/>
</dbReference>
<keyword evidence="3 9" id="KW-0813">Transport</keyword>
<dbReference type="NCBIfam" id="TIGR01726">
    <property type="entry name" value="HEQRo_perm_3TM"/>
    <property type="match status" value="1"/>
</dbReference>
<evidence type="ECO:0000256" key="4">
    <source>
        <dbReference type="ARBA" id="ARBA00022475"/>
    </source>
</evidence>
<dbReference type="InterPro" id="IPR010065">
    <property type="entry name" value="AA_ABC_transptr_permease_3TM"/>
</dbReference>
<keyword evidence="5 9" id="KW-0812">Transmembrane</keyword>
<comment type="subcellular location">
    <subcellularLocation>
        <location evidence="1 9">Cell membrane</location>
        <topology evidence="1 9">Multi-pass membrane protein</topology>
    </subcellularLocation>
</comment>
<gene>
    <name evidence="11" type="ORF">DFJ66_3008</name>
</gene>
<name>A0A495X6R0_9PSEU</name>
<organism evidence="11 12">
    <name type="scientific">Saccharothrix variisporea</name>
    <dbReference type="NCBI Taxonomy" id="543527"/>
    <lineage>
        <taxon>Bacteria</taxon>
        <taxon>Bacillati</taxon>
        <taxon>Actinomycetota</taxon>
        <taxon>Actinomycetes</taxon>
        <taxon>Pseudonocardiales</taxon>
        <taxon>Pseudonocardiaceae</taxon>
        <taxon>Saccharothrix</taxon>
    </lineage>
</organism>
<dbReference type="CDD" id="cd06261">
    <property type="entry name" value="TM_PBP2"/>
    <property type="match status" value="1"/>
</dbReference>
<dbReference type="GO" id="GO:0022857">
    <property type="term" value="F:transmembrane transporter activity"/>
    <property type="evidence" value="ECO:0007669"/>
    <property type="project" value="InterPro"/>
</dbReference>
<feature type="transmembrane region" description="Helical" evidence="9">
    <location>
        <begin position="192"/>
        <end position="212"/>
    </location>
</feature>
<feature type="domain" description="ABC transmembrane type-1" evidence="10">
    <location>
        <begin position="15"/>
        <end position="213"/>
    </location>
</feature>
<evidence type="ECO:0000313" key="11">
    <source>
        <dbReference type="EMBL" id="RKT69770.1"/>
    </source>
</evidence>
<keyword evidence="7 9" id="KW-1133">Transmembrane helix</keyword>
<evidence type="ECO:0000313" key="12">
    <source>
        <dbReference type="Proteomes" id="UP000272729"/>
    </source>
</evidence>
<evidence type="ECO:0000256" key="2">
    <source>
        <dbReference type="ARBA" id="ARBA00010072"/>
    </source>
</evidence>
<dbReference type="InterPro" id="IPR043429">
    <property type="entry name" value="ArtM/GltK/GlnP/TcyL/YhdX-like"/>
</dbReference>